<evidence type="ECO:0000313" key="2">
    <source>
        <dbReference type="EMBL" id="BBZ24248.1"/>
    </source>
</evidence>
<dbReference type="OrthoDB" id="4761987at2"/>
<protein>
    <recommendedName>
        <fullName evidence="4">Secreted protein</fullName>
    </recommendedName>
</protein>
<reference evidence="2 3" key="1">
    <citation type="journal article" date="2019" name="Emerg. Microbes Infect.">
        <title>Comprehensive subspecies identification of 175 nontuberculous mycobacteria species based on 7547 genomic profiles.</title>
        <authorList>
            <person name="Matsumoto Y."/>
            <person name="Kinjo T."/>
            <person name="Motooka D."/>
            <person name="Nabeya D."/>
            <person name="Jung N."/>
            <person name="Uechi K."/>
            <person name="Horii T."/>
            <person name="Iida T."/>
            <person name="Fujita J."/>
            <person name="Nakamura S."/>
        </authorList>
    </citation>
    <scope>NUCLEOTIDE SEQUENCE [LARGE SCALE GENOMIC DNA]</scope>
    <source>
        <strain evidence="2 3">JCM 13571</strain>
    </source>
</reference>
<proteinExistence type="predicted"/>
<dbReference type="Proteomes" id="UP000467260">
    <property type="component" value="Chromosome"/>
</dbReference>
<dbReference type="RefSeq" id="WP_133054897.1">
    <property type="nucleotide sequence ID" value="NZ_AP022609.1"/>
</dbReference>
<name>A0A7I7X7C6_9MYCO</name>
<dbReference type="KEGG" id="mhib:MHIB_26660"/>
<feature type="signal peptide" evidence="1">
    <location>
        <begin position="1"/>
        <end position="23"/>
    </location>
</feature>
<accession>A0A7I7X7C6</accession>
<keyword evidence="1" id="KW-0732">Signal</keyword>
<keyword evidence="3" id="KW-1185">Reference proteome</keyword>
<evidence type="ECO:0000313" key="3">
    <source>
        <dbReference type="Proteomes" id="UP000467260"/>
    </source>
</evidence>
<feature type="chain" id="PRO_5029768774" description="Secreted protein" evidence="1">
    <location>
        <begin position="24"/>
        <end position="185"/>
    </location>
</feature>
<sequence length="185" mass="18696">MRRLLAVACALMAVFAPVTNAVAANEVPDLGPLFDDSGPLPATVTDLTGIPDLAFTTVSGLACRKSRGKVTHSIACAGNLVGTPPGTRSVSLGTVHADGNGPAQFLPMAPAGLLGNPEKVPSIMLAPGHKIVFWDFSPTESLVCGAPLGTEVVCVLKAAQENGAKAGGSAVTHGFVIAAPRSEVF</sequence>
<gene>
    <name evidence="2" type="ORF">MHIB_26660</name>
</gene>
<dbReference type="AlphaFoldDB" id="A0A7I7X7C6"/>
<organism evidence="2 3">
    <name type="scientific">Mycolicibacter hiberniae</name>
    <dbReference type="NCBI Taxonomy" id="29314"/>
    <lineage>
        <taxon>Bacteria</taxon>
        <taxon>Bacillati</taxon>
        <taxon>Actinomycetota</taxon>
        <taxon>Actinomycetes</taxon>
        <taxon>Mycobacteriales</taxon>
        <taxon>Mycobacteriaceae</taxon>
        <taxon>Mycolicibacter</taxon>
    </lineage>
</organism>
<evidence type="ECO:0008006" key="4">
    <source>
        <dbReference type="Google" id="ProtNLM"/>
    </source>
</evidence>
<evidence type="ECO:0000256" key="1">
    <source>
        <dbReference type="SAM" id="SignalP"/>
    </source>
</evidence>
<dbReference type="EMBL" id="AP022609">
    <property type="protein sequence ID" value="BBZ24248.1"/>
    <property type="molecule type" value="Genomic_DNA"/>
</dbReference>